<name>A0A3A4KAM6_9NOCA</name>
<dbReference type="Pfam" id="PF00296">
    <property type="entry name" value="Bac_luciferase"/>
    <property type="match status" value="1"/>
</dbReference>
<comment type="caution">
    <text evidence="3">The sequence shown here is derived from an EMBL/GenBank/DDBJ whole genome shotgun (WGS) entry which is preliminary data.</text>
</comment>
<evidence type="ECO:0000313" key="4">
    <source>
        <dbReference type="Proteomes" id="UP000266677"/>
    </source>
</evidence>
<proteinExistence type="predicted"/>
<evidence type="ECO:0000313" key="3">
    <source>
        <dbReference type="EMBL" id="RJO69206.1"/>
    </source>
</evidence>
<dbReference type="InterPro" id="IPR050564">
    <property type="entry name" value="F420-G6PD/mer"/>
</dbReference>
<dbReference type="RefSeq" id="WP_120044788.1">
    <property type="nucleotide sequence ID" value="NZ_QZFU01000045.1"/>
</dbReference>
<dbReference type="GO" id="GO:0016705">
    <property type="term" value="F:oxidoreductase activity, acting on paired donors, with incorporation or reduction of molecular oxygen"/>
    <property type="evidence" value="ECO:0007669"/>
    <property type="project" value="InterPro"/>
</dbReference>
<keyword evidence="1 3" id="KW-0560">Oxidoreductase</keyword>
<dbReference type="Proteomes" id="UP000266677">
    <property type="component" value="Unassembled WGS sequence"/>
</dbReference>
<dbReference type="PANTHER" id="PTHR43244">
    <property type="match status" value="1"/>
</dbReference>
<dbReference type="SUPFAM" id="SSF51679">
    <property type="entry name" value="Bacterial luciferase-like"/>
    <property type="match status" value="1"/>
</dbReference>
<protein>
    <submittedName>
        <fullName evidence="3">TIGR03564 family F420-dependent LLM class oxidoreductase</fullName>
        <ecNumber evidence="3">1.-.-.-</ecNumber>
    </submittedName>
</protein>
<sequence length="313" mass="32023">MTLGISLSPFTLNNSDNAVDAAVTAGREAAAAGVRSVWLGQLFGPDSIAVAGILGREVPELEVGTSVVPIAGRHPLVVAGQAQTAQAASHGRFTLGIGTGSRAMAEAAFGGSFDRPIAHLREFLTALRPLLETGTADLHGEIFTAAPPFSAEVAGAKPPVPVLVSALGPQTLRVAGELADGTMPYLVGANALNEHIVEPLRAAAARAGRPTPRVIALVPALVTSDVAAATAAAEESMAFYDKIPAYRRVLEKSGVQRAAQLAVLGDEDTVAAALEAYFAAGATEIVVANSDLTTEADRLRTLALVGELARARA</sequence>
<feature type="domain" description="Luciferase-like" evidence="2">
    <location>
        <begin position="16"/>
        <end position="283"/>
    </location>
</feature>
<dbReference type="PANTHER" id="PTHR43244:SF1">
    <property type="entry name" value="5,10-METHYLENETETRAHYDROMETHANOPTERIN REDUCTASE"/>
    <property type="match status" value="1"/>
</dbReference>
<dbReference type="EMBL" id="QZFU01000045">
    <property type="protein sequence ID" value="RJO69206.1"/>
    <property type="molecule type" value="Genomic_DNA"/>
</dbReference>
<dbReference type="InterPro" id="IPR011251">
    <property type="entry name" value="Luciferase-like_dom"/>
</dbReference>
<dbReference type="InterPro" id="IPR019910">
    <property type="entry name" value="Lucif-like_OxRdtase_MSMEG_4879"/>
</dbReference>
<evidence type="ECO:0000256" key="1">
    <source>
        <dbReference type="ARBA" id="ARBA00023002"/>
    </source>
</evidence>
<dbReference type="Gene3D" id="3.20.20.30">
    <property type="entry name" value="Luciferase-like domain"/>
    <property type="match status" value="1"/>
</dbReference>
<evidence type="ECO:0000259" key="2">
    <source>
        <dbReference type="Pfam" id="PF00296"/>
    </source>
</evidence>
<dbReference type="CDD" id="cd01097">
    <property type="entry name" value="Tetrahydromethanopterin_reductase"/>
    <property type="match status" value="1"/>
</dbReference>
<dbReference type="InterPro" id="IPR036661">
    <property type="entry name" value="Luciferase-like_sf"/>
</dbReference>
<dbReference type="AlphaFoldDB" id="A0A3A4KAM6"/>
<gene>
    <name evidence="3" type="ORF">D5S18_31615</name>
</gene>
<dbReference type="NCBIfam" id="TIGR03564">
    <property type="entry name" value="F420_MSMEG_4879"/>
    <property type="match status" value="1"/>
</dbReference>
<dbReference type="EC" id="1.-.-.-" evidence="3"/>
<accession>A0A3A4KAM6</accession>
<reference evidence="3 4" key="1">
    <citation type="submission" date="2018-09" db="EMBL/GenBank/DDBJ databases">
        <title>YIM PH21274 draft genome.</title>
        <authorList>
            <person name="Miao C."/>
        </authorList>
    </citation>
    <scope>NUCLEOTIDE SEQUENCE [LARGE SCALE GENOMIC DNA]</scope>
    <source>
        <strain evidence="3 4">YIM PH 21724</strain>
    </source>
</reference>
<dbReference type="OrthoDB" id="7054907at2"/>
<organism evidence="3 4">
    <name type="scientific">Nocardia panacis</name>
    <dbReference type="NCBI Taxonomy" id="2340916"/>
    <lineage>
        <taxon>Bacteria</taxon>
        <taxon>Bacillati</taxon>
        <taxon>Actinomycetota</taxon>
        <taxon>Actinomycetes</taxon>
        <taxon>Mycobacteriales</taxon>
        <taxon>Nocardiaceae</taxon>
        <taxon>Nocardia</taxon>
    </lineage>
</organism>
<keyword evidence="4" id="KW-1185">Reference proteome</keyword>